<keyword evidence="4" id="KW-0503">Monooxygenase</keyword>
<dbReference type="InterPro" id="IPR011251">
    <property type="entry name" value="Luciferase-like_dom"/>
</dbReference>
<keyword evidence="1" id="KW-0285">Flavoprotein</keyword>
<gene>
    <name evidence="7" type="ORF">GCM10017786_01570</name>
</gene>
<dbReference type="PANTHER" id="PTHR30011">
    <property type="entry name" value="ALKANESULFONATE MONOOXYGENASE-RELATED"/>
    <property type="match status" value="1"/>
</dbReference>
<dbReference type="InterPro" id="IPR051260">
    <property type="entry name" value="Diverse_substr_monoxygenases"/>
</dbReference>
<protein>
    <submittedName>
        <fullName evidence="7">N5,N10-methylene tetrahydromethanopterin reductase</fullName>
    </submittedName>
</protein>
<reference evidence="8" key="1">
    <citation type="journal article" date="2019" name="Int. J. Syst. Evol. Microbiol.">
        <title>The Global Catalogue of Microorganisms (GCM) 10K type strain sequencing project: providing services to taxonomists for standard genome sequencing and annotation.</title>
        <authorList>
            <consortium name="The Broad Institute Genomics Platform"/>
            <consortium name="The Broad Institute Genome Sequencing Center for Infectious Disease"/>
            <person name="Wu L."/>
            <person name="Ma J."/>
        </authorList>
    </citation>
    <scope>NUCLEOTIDE SEQUENCE [LARGE SCALE GENOMIC DNA]</scope>
    <source>
        <strain evidence="8">CGMCC 4.7677</strain>
    </source>
</reference>
<dbReference type="NCBIfam" id="TIGR03860">
    <property type="entry name" value="FMN_nitrolo"/>
    <property type="match status" value="1"/>
</dbReference>
<keyword evidence="2" id="KW-0288">FMN</keyword>
<dbReference type="InterPro" id="IPR036661">
    <property type="entry name" value="Luciferase-like_sf"/>
</dbReference>
<comment type="caution">
    <text evidence="7">The sequence shown here is derived from an EMBL/GenBank/DDBJ whole genome shotgun (WGS) entry which is preliminary data.</text>
</comment>
<dbReference type="Proteomes" id="UP000605897">
    <property type="component" value="Unassembled WGS sequence"/>
</dbReference>
<sequence length="464" mass="50963">MTSRRMRLFAFDFQGPAHLSAGLWRHPNDQGSRYTDLRYWTDYAKLLEEGRFDGIFFADNVGYHDVYQGSVAGALADAAQIPANDPFLVVSAMAGVTEHIGFGLTGSTSYEHPYALARRFTTLDHLTRGRVGWNLVTSYSDSAARNLGTGQQVPHDERYDMAAEYLEVCYKLWEGSWQDDAVVRDRASGVYADPARVHEIAHSGKYFTVPGIALCEPSPQRTPVIFQAGGSSKGQALAAAHAEAVFVNAVSMPALKRQVDAIRGRAAETGRDPGGVKVLQMLNVVVAPTDEAAHAKHESYRRLVSYSGAMARYSGWTGLDMSQFDPDVPLEHVKTNAGQTMVDLFSKMDPDKKWTPRDIAEFLGIGGTGPTVVGSPSTVADELIRWMDATGIDGFNLAHAVKYSDIADFIELVVPELQRRGVVWTDYEGSTLREKLYGPGTVRLRDDHPGRAYARRPSALELSV</sequence>
<organism evidence="7 8">
    <name type="scientific">Amycolatopsis deserti</name>
    <dbReference type="NCBI Taxonomy" id="185696"/>
    <lineage>
        <taxon>Bacteria</taxon>
        <taxon>Bacillati</taxon>
        <taxon>Actinomycetota</taxon>
        <taxon>Actinomycetes</taxon>
        <taxon>Pseudonocardiales</taxon>
        <taxon>Pseudonocardiaceae</taxon>
        <taxon>Amycolatopsis</taxon>
    </lineage>
</organism>
<accession>A0ABQ3IF61</accession>
<dbReference type="InterPro" id="IPR016215">
    <property type="entry name" value="NTA_MOA"/>
</dbReference>
<feature type="domain" description="Luciferase-like" evidence="6">
    <location>
        <begin position="26"/>
        <end position="392"/>
    </location>
</feature>
<keyword evidence="3" id="KW-0560">Oxidoreductase</keyword>
<evidence type="ECO:0000259" key="6">
    <source>
        <dbReference type="Pfam" id="PF00296"/>
    </source>
</evidence>
<evidence type="ECO:0000313" key="8">
    <source>
        <dbReference type="Proteomes" id="UP000605897"/>
    </source>
</evidence>
<evidence type="ECO:0000256" key="4">
    <source>
        <dbReference type="ARBA" id="ARBA00023033"/>
    </source>
</evidence>
<dbReference type="Gene3D" id="3.20.20.30">
    <property type="entry name" value="Luciferase-like domain"/>
    <property type="match status" value="1"/>
</dbReference>
<keyword evidence="8" id="KW-1185">Reference proteome</keyword>
<dbReference type="Pfam" id="PF00296">
    <property type="entry name" value="Bac_luciferase"/>
    <property type="match status" value="1"/>
</dbReference>
<evidence type="ECO:0000256" key="5">
    <source>
        <dbReference type="ARBA" id="ARBA00033748"/>
    </source>
</evidence>
<evidence type="ECO:0000256" key="2">
    <source>
        <dbReference type="ARBA" id="ARBA00022643"/>
    </source>
</evidence>
<comment type="similarity">
    <text evidence="5">Belongs to the NtaA/SnaA/DszA monooxygenase family.</text>
</comment>
<dbReference type="PANTHER" id="PTHR30011:SF16">
    <property type="entry name" value="C2H2 FINGER DOMAIN TRANSCRIPTION FACTOR (EUROFUNG)-RELATED"/>
    <property type="match status" value="1"/>
</dbReference>
<evidence type="ECO:0000313" key="7">
    <source>
        <dbReference type="EMBL" id="GHE76308.1"/>
    </source>
</evidence>
<dbReference type="SUPFAM" id="SSF51679">
    <property type="entry name" value="Bacterial luciferase-like"/>
    <property type="match status" value="1"/>
</dbReference>
<evidence type="ECO:0000256" key="1">
    <source>
        <dbReference type="ARBA" id="ARBA00022630"/>
    </source>
</evidence>
<dbReference type="PIRSF" id="PIRSF000337">
    <property type="entry name" value="NTA_MOA"/>
    <property type="match status" value="1"/>
</dbReference>
<evidence type="ECO:0000256" key="3">
    <source>
        <dbReference type="ARBA" id="ARBA00023002"/>
    </source>
</evidence>
<name>A0ABQ3IF61_9PSEU</name>
<dbReference type="RefSeq" id="WP_191242541.1">
    <property type="nucleotide sequence ID" value="NZ_BNAU01000001.1"/>
</dbReference>
<proteinExistence type="inferred from homology"/>
<dbReference type="EMBL" id="BNAU01000001">
    <property type="protein sequence ID" value="GHE76308.1"/>
    <property type="molecule type" value="Genomic_DNA"/>
</dbReference>